<organism evidence="1 2">
    <name type="scientific">Pyropia yezoensis</name>
    <name type="common">Susabi-nori</name>
    <name type="synonym">Porphyra yezoensis</name>
    <dbReference type="NCBI Taxonomy" id="2788"/>
    <lineage>
        <taxon>Eukaryota</taxon>
        <taxon>Rhodophyta</taxon>
        <taxon>Bangiophyceae</taxon>
        <taxon>Bangiales</taxon>
        <taxon>Bangiaceae</taxon>
        <taxon>Pyropia</taxon>
    </lineage>
</organism>
<accession>A0ACC3C5K5</accession>
<name>A0ACC3C5K5_PYRYE</name>
<dbReference type="EMBL" id="CM020619">
    <property type="protein sequence ID" value="KAK1865153.1"/>
    <property type="molecule type" value="Genomic_DNA"/>
</dbReference>
<dbReference type="Proteomes" id="UP000798662">
    <property type="component" value="Chromosome 2"/>
</dbReference>
<keyword evidence="2" id="KW-1185">Reference proteome</keyword>
<protein>
    <submittedName>
        <fullName evidence="1">Uncharacterized protein</fullName>
    </submittedName>
</protein>
<gene>
    <name evidence="1" type="ORF">I4F81_007688</name>
</gene>
<evidence type="ECO:0000313" key="1">
    <source>
        <dbReference type="EMBL" id="KAK1865153.1"/>
    </source>
</evidence>
<sequence>MPVLEFTRAPQLLIEQHGRGLSEELPADCMPRHDVRCAHFSCSPPFATQARARKRPRLAQSVGDQSEPPPEVVYPSVTTHVRGIYEAYRDMARSTPLVKQRANSKAGRFNTRRLRSVQSFAFKTGGCGLSSSGNRDLWELFFEWESDRPSEPAAPRRLRDFFPAPHAFQQALSDDIDEAVQREEWFSCRLIALDESFEGYYRSVLGVVLGDFKATFKVLDLGITRLLVHRLLRIFPSMSGDRPPLHGSFTATYVEAYRRLLDLGRRSKASRVRPGYLVKSDENQTSFTGRE</sequence>
<comment type="caution">
    <text evidence="1">The sequence shown here is derived from an EMBL/GenBank/DDBJ whole genome shotgun (WGS) entry which is preliminary data.</text>
</comment>
<evidence type="ECO:0000313" key="2">
    <source>
        <dbReference type="Proteomes" id="UP000798662"/>
    </source>
</evidence>
<reference evidence="1" key="1">
    <citation type="submission" date="2019-11" db="EMBL/GenBank/DDBJ databases">
        <title>Nori genome reveals adaptations in red seaweeds to the harsh intertidal environment.</title>
        <authorList>
            <person name="Wang D."/>
            <person name="Mao Y."/>
        </authorList>
    </citation>
    <scope>NUCLEOTIDE SEQUENCE</scope>
    <source>
        <tissue evidence="1">Gametophyte</tissue>
    </source>
</reference>
<proteinExistence type="predicted"/>